<sequence length="125" mass="14170">MTNPQVLSGELKAGRRRKTVVTHVLRSWEARNVKKGADLMGVYLVLLDEKDTYAEKAHERPLPEFLDELMGRTFRPWLHPRRSVEYRRRGGGGAVYSNGYLLANSPIVLFTMLATGSGRIFVLLV</sequence>
<accession>A0A8S9IXZ0</accession>
<protein>
    <submittedName>
        <fullName evidence="1">Uncharacterized protein</fullName>
    </submittedName>
</protein>
<name>A0A8S9IXZ0_BRACR</name>
<gene>
    <name evidence="1" type="ORF">F2Q70_00002305</name>
</gene>
<reference evidence="1" key="1">
    <citation type="submission" date="2019-12" db="EMBL/GenBank/DDBJ databases">
        <title>Genome sequencing and annotation of Brassica cretica.</title>
        <authorList>
            <person name="Studholme D.J."/>
            <person name="Sarris P.F."/>
        </authorList>
    </citation>
    <scope>NUCLEOTIDE SEQUENCE</scope>
    <source>
        <strain evidence="1">PFS-102/07</strain>
        <tissue evidence="1">Leaf</tissue>
    </source>
</reference>
<organism evidence="1">
    <name type="scientific">Brassica cretica</name>
    <name type="common">Mustard</name>
    <dbReference type="NCBI Taxonomy" id="69181"/>
    <lineage>
        <taxon>Eukaryota</taxon>
        <taxon>Viridiplantae</taxon>
        <taxon>Streptophyta</taxon>
        <taxon>Embryophyta</taxon>
        <taxon>Tracheophyta</taxon>
        <taxon>Spermatophyta</taxon>
        <taxon>Magnoliopsida</taxon>
        <taxon>eudicotyledons</taxon>
        <taxon>Gunneridae</taxon>
        <taxon>Pentapetalae</taxon>
        <taxon>rosids</taxon>
        <taxon>malvids</taxon>
        <taxon>Brassicales</taxon>
        <taxon>Brassicaceae</taxon>
        <taxon>Brassiceae</taxon>
        <taxon>Brassica</taxon>
    </lineage>
</organism>
<comment type="caution">
    <text evidence="1">The sequence shown here is derived from an EMBL/GenBank/DDBJ whole genome shotgun (WGS) entry which is preliminary data.</text>
</comment>
<dbReference type="EMBL" id="QGKY02001015">
    <property type="protein sequence ID" value="KAF2574595.1"/>
    <property type="molecule type" value="Genomic_DNA"/>
</dbReference>
<evidence type="ECO:0000313" key="1">
    <source>
        <dbReference type="EMBL" id="KAF2574595.1"/>
    </source>
</evidence>
<proteinExistence type="predicted"/>
<dbReference type="AlphaFoldDB" id="A0A8S9IXZ0"/>